<accession>A0A9Q0YTE0</accession>
<proteinExistence type="predicted"/>
<evidence type="ECO:0000256" key="6">
    <source>
        <dbReference type="ARBA" id="ARBA00022989"/>
    </source>
</evidence>
<organism evidence="12 13">
    <name type="scientific">Holothuria leucospilota</name>
    <name type="common">Black long sea cucumber</name>
    <name type="synonym">Mertensiothuria leucospilota</name>
    <dbReference type="NCBI Taxonomy" id="206669"/>
    <lineage>
        <taxon>Eukaryota</taxon>
        <taxon>Metazoa</taxon>
        <taxon>Echinodermata</taxon>
        <taxon>Eleutherozoa</taxon>
        <taxon>Echinozoa</taxon>
        <taxon>Holothuroidea</taxon>
        <taxon>Aspidochirotacea</taxon>
        <taxon>Aspidochirotida</taxon>
        <taxon>Holothuriidae</taxon>
        <taxon>Holothuria</taxon>
    </lineage>
</organism>
<comment type="subcellular location">
    <subcellularLocation>
        <location evidence="1">Membrane</location>
        <topology evidence="1">Single-pass membrane protein</topology>
    </subcellularLocation>
</comment>
<dbReference type="FunFam" id="3.80.10.10:FF:000770">
    <property type="entry name" value="Uncharacterized protein"/>
    <property type="match status" value="1"/>
</dbReference>
<keyword evidence="13" id="KW-1185">Reference proteome</keyword>
<evidence type="ECO:0000256" key="8">
    <source>
        <dbReference type="ARBA" id="ARBA00023157"/>
    </source>
</evidence>
<evidence type="ECO:0000256" key="2">
    <source>
        <dbReference type="ARBA" id="ARBA00022614"/>
    </source>
</evidence>
<keyword evidence="5" id="KW-0677">Repeat</keyword>
<feature type="signal peptide" evidence="10">
    <location>
        <begin position="1"/>
        <end position="30"/>
    </location>
</feature>
<dbReference type="PANTHER" id="PTHR24369">
    <property type="entry name" value="ANTIGEN BSP, PUTATIVE-RELATED"/>
    <property type="match status" value="1"/>
</dbReference>
<dbReference type="SMART" id="SM00082">
    <property type="entry name" value="LRRCT"/>
    <property type="match status" value="1"/>
</dbReference>
<dbReference type="AlphaFoldDB" id="A0A9Q0YTE0"/>
<dbReference type="InterPro" id="IPR001611">
    <property type="entry name" value="Leu-rich_rpt"/>
</dbReference>
<dbReference type="PROSITE" id="PS51450">
    <property type="entry name" value="LRR"/>
    <property type="match status" value="3"/>
</dbReference>
<dbReference type="InterPro" id="IPR013098">
    <property type="entry name" value="Ig_I-set"/>
</dbReference>
<gene>
    <name evidence="12" type="ORF">HOLleu_31746</name>
</gene>
<dbReference type="FunFam" id="3.80.10.10:FF:001360">
    <property type="entry name" value="Uncharacterized protein"/>
    <property type="match status" value="1"/>
</dbReference>
<comment type="caution">
    <text evidence="12">The sequence shown here is derived from an EMBL/GenBank/DDBJ whole genome shotgun (WGS) entry which is preliminary data.</text>
</comment>
<keyword evidence="2" id="KW-0433">Leucine-rich repeat</keyword>
<keyword evidence="4 10" id="KW-0732">Signal</keyword>
<feature type="domain" description="Ig-like" evidence="11">
    <location>
        <begin position="362"/>
        <end position="450"/>
    </location>
</feature>
<dbReference type="InterPro" id="IPR003599">
    <property type="entry name" value="Ig_sub"/>
</dbReference>
<name>A0A9Q0YTE0_HOLLE</name>
<evidence type="ECO:0000256" key="1">
    <source>
        <dbReference type="ARBA" id="ARBA00004167"/>
    </source>
</evidence>
<feature type="chain" id="PRO_5040183042" evidence="10">
    <location>
        <begin position="31"/>
        <end position="464"/>
    </location>
</feature>
<dbReference type="InterPro" id="IPR036179">
    <property type="entry name" value="Ig-like_dom_sf"/>
</dbReference>
<keyword evidence="3" id="KW-0812">Transmembrane</keyword>
<dbReference type="Proteomes" id="UP001152320">
    <property type="component" value="Chromosome 16"/>
</dbReference>
<evidence type="ECO:0000256" key="3">
    <source>
        <dbReference type="ARBA" id="ARBA00022692"/>
    </source>
</evidence>
<dbReference type="EMBL" id="JAIZAY010000016">
    <property type="protein sequence ID" value="KAJ8026804.1"/>
    <property type="molecule type" value="Genomic_DNA"/>
</dbReference>
<evidence type="ECO:0000256" key="4">
    <source>
        <dbReference type="ARBA" id="ARBA00022729"/>
    </source>
</evidence>
<evidence type="ECO:0000256" key="10">
    <source>
        <dbReference type="SAM" id="SignalP"/>
    </source>
</evidence>
<dbReference type="SUPFAM" id="SSF48726">
    <property type="entry name" value="Immunoglobulin"/>
    <property type="match status" value="1"/>
</dbReference>
<keyword evidence="9" id="KW-0325">Glycoprotein</keyword>
<reference evidence="12" key="1">
    <citation type="submission" date="2021-10" db="EMBL/GenBank/DDBJ databases">
        <title>Tropical sea cucumber genome reveals ecological adaptation and Cuvierian tubules defense mechanism.</title>
        <authorList>
            <person name="Chen T."/>
        </authorList>
    </citation>
    <scope>NUCLEOTIDE SEQUENCE</scope>
    <source>
        <strain evidence="12">Nanhai2018</strain>
        <tissue evidence="12">Muscle</tissue>
    </source>
</reference>
<dbReference type="PROSITE" id="PS50835">
    <property type="entry name" value="IG_LIKE"/>
    <property type="match status" value="1"/>
</dbReference>
<dbReference type="OrthoDB" id="1055097at2759"/>
<evidence type="ECO:0000259" key="11">
    <source>
        <dbReference type="PROSITE" id="PS50835"/>
    </source>
</evidence>
<dbReference type="SMART" id="SM00369">
    <property type="entry name" value="LRR_TYP"/>
    <property type="match status" value="7"/>
</dbReference>
<dbReference type="GO" id="GO:0005886">
    <property type="term" value="C:plasma membrane"/>
    <property type="evidence" value="ECO:0007669"/>
    <property type="project" value="TreeGrafter"/>
</dbReference>
<evidence type="ECO:0000256" key="5">
    <source>
        <dbReference type="ARBA" id="ARBA00022737"/>
    </source>
</evidence>
<dbReference type="SUPFAM" id="SSF52058">
    <property type="entry name" value="L domain-like"/>
    <property type="match status" value="1"/>
</dbReference>
<sequence length="464" mass="51316">MEYEAVRSIACRWTTTLTLIVFLATKNARATCPSRCVCNSEDVVDCSDSGIADVPTNIPSTATTIDLSYNSISGLKKDDFENASNWQSLDLSNNKISEIGNGTFEVFENLQFMNLSSNTIQGIPQETFAGLNGLKTLDLSFNPAMTLIEGALQIMPSLTSISLSGCPTARSYKFSDIGTLQHLLLTQCEIHTLQPDNFRYLGELVLLDLSDNKITDFPSETIGELRKLEVLHMDRNDVDLSKGKLLSQFSAITNLTLDENEIRSIHQETLHDMRQLQQLSLVDNKLRSLPESMFNGIPVTGSIDLDLAGNPLNCDCNLRWMTSWIRDNNVDDVVCDAPYAVQYKQLRSLKADELACVPWEVPGQHIYHAVEGDDVTMICPLYTDEYTVVTWSTDCGEVVEIPSTIPFTPPYSIDENHSLVISKVTKSLCETYICEAQTSAGSLSTELTLNIKTASNDLHGVVVA</sequence>
<keyword evidence="8" id="KW-1015">Disulfide bond</keyword>
<evidence type="ECO:0000256" key="7">
    <source>
        <dbReference type="ARBA" id="ARBA00023136"/>
    </source>
</evidence>
<dbReference type="Gene3D" id="2.60.40.10">
    <property type="entry name" value="Immunoglobulins"/>
    <property type="match status" value="1"/>
</dbReference>
<dbReference type="InterPro" id="IPR032675">
    <property type="entry name" value="LRR_dom_sf"/>
</dbReference>
<dbReference type="Pfam" id="PF13855">
    <property type="entry name" value="LRR_8"/>
    <property type="match status" value="3"/>
</dbReference>
<dbReference type="Pfam" id="PF07679">
    <property type="entry name" value="I-set"/>
    <property type="match status" value="1"/>
</dbReference>
<dbReference type="InterPro" id="IPR003591">
    <property type="entry name" value="Leu-rich_rpt_typical-subtyp"/>
</dbReference>
<dbReference type="SMART" id="SM00409">
    <property type="entry name" value="IG"/>
    <property type="match status" value="1"/>
</dbReference>
<keyword evidence="6" id="KW-1133">Transmembrane helix</keyword>
<dbReference type="Pfam" id="PF00560">
    <property type="entry name" value="LRR_1"/>
    <property type="match status" value="1"/>
</dbReference>
<dbReference type="InterPro" id="IPR050541">
    <property type="entry name" value="LRR_TM_domain-containing"/>
</dbReference>
<dbReference type="InterPro" id="IPR013783">
    <property type="entry name" value="Ig-like_fold"/>
</dbReference>
<keyword evidence="12" id="KW-0675">Receptor</keyword>
<dbReference type="InterPro" id="IPR007110">
    <property type="entry name" value="Ig-like_dom"/>
</dbReference>
<evidence type="ECO:0000256" key="9">
    <source>
        <dbReference type="ARBA" id="ARBA00023180"/>
    </source>
</evidence>
<dbReference type="InterPro" id="IPR000483">
    <property type="entry name" value="Cys-rich_flank_reg_C"/>
</dbReference>
<dbReference type="PANTHER" id="PTHR24369:SF210">
    <property type="entry name" value="CHAOPTIN-RELATED"/>
    <property type="match status" value="1"/>
</dbReference>
<evidence type="ECO:0000313" key="12">
    <source>
        <dbReference type="EMBL" id="KAJ8026804.1"/>
    </source>
</evidence>
<protein>
    <submittedName>
        <fullName evidence="12">Leucine-rich repeat and immunoglobulin-like domain-containing nogo receptor-interacting protein 1</fullName>
    </submittedName>
</protein>
<keyword evidence="7" id="KW-0472">Membrane</keyword>
<dbReference type="Gene3D" id="3.80.10.10">
    <property type="entry name" value="Ribonuclease Inhibitor"/>
    <property type="match status" value="3"/>
</dbReference>
<evidence type="ECO:0000313" key="13">
    <source>
        <dbReference type="Proteomes" id="UP001152320"/>
    </source>
</evidence>